<keyword evidence="1 2" id="KW-0812">Transmembrane</keyword>
<gene>
    <name evidence="2" type="ordered locus">MTR_1g106995</name>
</gene>
<keyword evidence="4" id="KW-1185">Reference proteome</keyword>
<reference evidence="3" key="3">
    <citation type="submission" date="2015-04" db="UniProtKB">
        <authorList>
            <consortium name="EnsemblPlants"/>
        </authorList>
    </citation>
    <scope>IDENTIFICATION</scope>
    <source>
        <strain evidence="3">cv. Jemalong A17</strain>
    </source>
</reference>
<organism evidence="2 4">
    <name type="scientific">Medicago truncatula</name>
    <name type="common">Barrel medic</name>
    <name type="synonym">Medicago tribuloides</name>
    <dbReference type="NCBI Taxonomy" id="3880"/>
    <lineage>
        <taxon>Eukaryota</taxon>
        <taxon>Viridiplantae</taxon>
        <taxon>Streptophyta</taxon>
        <taxon>Embryophyta</taxon>
        <taxon>Tracheophyta</taxon>
        <taxon>Spermatophyta</taxon>
        <taxon>Magnoliopsida</taxon>
        <taxon>eudicotyledons</taxon>
        <taxon>Gunneridae</taxon>
        <taxon>Pentapetalae</taxon>
        <taxon>rosids</taxon>
        <taxon>fabids</taxon>
        <taxon>Fabales</taxon>
        <taxon>Fabaceae</taxon>
        <taxon>Papilionoideae</taxon>
        <taxon>50 kb inversion clade</taxon>
        <taxon>NPAAA clade</taxon>
        <taxon>Hologalegina</taxon>
        <taxon>IRL clade</taxon>
        <taxon>Trifolieae</taxon>
        <taxon>Medicago</taxon>
    </lineage>
</organism>
<dbReference type="EMBL" id="CM001217">
    <property type="protein sequence ID" value="KEH44046.1"/>
    <property type="molecule type" value="Genomic_DNA"/>
</dbReference>
<protein>
    <submittedName>
        <fullName evidence="2">Transmembrane protein, putative</fullName>
    </submittedName>
</protein>
<dbReference type="EnsemblPlants" id="KEH44046">
    <property type="protein sequence ID" value="KEH44046"/>
    <property type="gene ID" value="MTR_1g106995"/>
</dbReference>
<name>A0A072VQU3_MEDTR</name>
<dbReference type="AlphaFoldDB" id="A0A072VQU3"/>
<feature type="transmembrane region" description="Helical" evidence="1">
    <location>
        <begin position="34"/>
        <end position="51"/>
    </location>
</feature>
<keyword evidence="1" id="KW-0472">Membrane</keyword>
<dbReference type="PaxDb" id="3880-AES73852"/>
<evidence type="ECO:0000313" key="3">
    <source>
        <dbReference type="EnsemblPlants" id="KEH44046"/>
    </source>
</evidence>
<accession>A0A072VQU3</accession>
<dbReference type="HOGENOM" id="CLU_2501291_0_0_1"/>
<evidence type="ECO:0000313" key="2">
    <source>
        <dbReference type="EMBL" id="KEH44046.1"/>
    </source>
</evidence>
<keyword evidence="1" id="KW-1133">Transmembrane helix</keyword>
<evidence type="ECO:0000313" key="4">
    <source>
        <dbReference type="Proteomes" id="UP000002051"/>
    </source>
</evidence>
<proteinExistence type="predicted"/>
<reference evidence="2 4" key="1">
    <citation type="journal article" date="2011" name="Nature">
        <title>The Medicago genome provides insight into the evolution of rhizobial symbioses.</title>
        <authorList>
            <person name="Young N.D."/>
            <person name="Debelle F."/>
            <person name="Oldroyd G.E."/>
            <person name="Geurts R."/>
            <person name="Cannon S.B."/>
            <person name="Udvardi M.K."/>
            <person name="Benedito V.A."/>
            <person name="Mayer K.F."/>
            <person name="Gouzy J."/>
            <person name="Schoof H."/>
            <person name="Van de Peer Y."/>
            <person name="Proost S."/>
            <person name="Cook D.R."/>
            <person name="Meyers B.C."/>
            <person name="Spannagl M."/>
            <person name="Cheung F."/>
            <person name="De Mita S."/>
            <person name="Krishnakumar V."/>
            <person name="Gundlach H."/>
            <person name="Zhou S."/>
            <person name="Mudge J."/>
            <person name="Bharti A.K."/>
            <person name="Murray J.D."/>
            <person name="Naoumkina M.A."/>
            <person name="Rosen B."/>
            <person name="Silverstein K.A."/>
            <person name="Tang H."/>
            <person name="Rombauts S."/>
            <person name="Zhao P.X."/>
            <person name="Zhou P."/>
            <person name="Barbe V."/>
            <person name="Bardou P."/>
            <person name="Bechner M."/>
            <person name="Bellec A."/>
            <person name="Berger A."/>
            <person name="Berges H."/>
            <person name="Bidwell S."/>
            <person name="Bisseling T."/>
            <person name="Choisne N."/>
            <person name="Couloux A."/>
            <person name="Denny R."/>
            <person name="Deshpande S."/>
            <person name="Dai X."/>
            <person name="Doyle J.J."/>
            <person name="Dudez A.M."/>
            <person name="Farmer A.D."/>
            <person name="Fouteau S."/>
            <person name="Franken C."/>
            <person name="Gibelin C."/>
            <person name="Gish J."/>
            <person name="Goldstein S."/>
            <person name="Gonzalez A.J."/>
            <person name="Green P.J."/>
            <person name="Hallab A."/>
            <person name="Hartog M."/>
            <person name="Hua A."/>
            <person name="Humphray S.J."/>
            <person name="Jeong D.H."/>
            <person name="Jing Y."/>
            <person name="Jocker A."/>
            <person name="Kenton S.M."/>
            <person name="Kim D.J."/>
            <person name="Klee K."/>
            <person name="Lai H."/>
            <person name="Lang C."/>
            <person name="Lin S."/>
            <person name="Macmil S.L."/>
            <person name="Magdelenat G."/>
            <person name="Matthews L."/>
            <person name="McCorrison J."/>
            <person name="Monaghan E.L."/>
            <person name="Mun J.H."/>
            <person name="Najar F.Z."/>
            <person name="Nicholson C."/>
            <person name="Noirot C."/>
            <person name="O'Bleness M."/>
            <person name="Paule C.R."/>
            <person name="Poulain J."/>
            <person name="Prion F."/>
            <person name="Qin B."/>
            <person name="Qu C."/>
            <person name="Retzel E.F."/>
            <person name="Riddle C."/>
            <person name="Sallet E."/>
            <person name="Samain S."/>
            <person name="Samson N."/>
            <person name="Sanders I."/>
            <person name="Saurat O."/>
            <person name="Scarpelli C."/>
            <person name="Schiex T."/>
            <person name="Segurens B."/>
            <person name="Severin A.J."/>
            <person name="Sherrier D.J."/>
            <person name="Shi R."/>
            <person name="Sims S."/>
            <person name="Singer S.R."/>
            <person name="Sinharoy S."/>
            <person name="Sterck L."/>
            <person name="Viollet A."/>
            <person name="Wang B.B."/>
            <person name="Wang K."/>
            <person name="Wang M."/>
            <person name="Wang X."/>
            <person name="Warfsmann J."/>
            <person name="Weissenbach J."/>
            <person name="White D.D."/>
            <person name="White J.D."/>
            <person name="Wiley G.B."/>
            <person name="Wincker P."/>
            <person name="Xing Y."/>
            <person name="Yang L."/>
            <person name="Yao Z."/>
            <person name="Ying F."/>
            <person name="Zhai J."/>
            <person name="Zhou L."/>
            <person name="Zuber A."/>
            <person name="Denarie J."/>
            <person name="Dixon R.A."/>
            <person name="May G.D."/>
            <person name="Schwartz D.C."/>
            <person name="Rogers J."/>
            <person name="Quetier F."/>
            <person name="Town C.D."/>
            <person name="Roe B.A."/>
        </authorList>
    </citation>
    <scope>NUCLEOTIDE SEQUENCE [LARGE SCALE GENOMIC DNA]</scope>
    <source>
        <strain evidence="2">A17</strain>
        <strain evidence="3 4">cv. Jemalong A17</strain>
    </source>
</reference>
<reference evidence="2 4" key="2">
    <citation type="journal article" date="2014" name="BMC Genomics">
        <title>An improved genome release (version Mt4.0) for the model legume Medicago truncatula.</title>
        <authorList>
            <person name="Tang H."/>
            <person name="Krishnakumar V."/>
            <person name="Bidwell S."/>
            <person name="Rosen B."/>
            <person name="Chan A."/>
            <person name="Zhou S."/>
            <person name="Gentzbittel L."/>
            <person name="Childs K.L."/>
            <person name="Yandell M."/>
            <person name="Gundlach H."/>
            <person name="Mayer K.F."/>
            <person name="Schwartz D.C."/>
            <person name="Town C.D."/>
        </authorList>
    </citation>
    <scope>GENOME REANNOTATION</scope>
    <source>
        <strain evidence="2">A17</strain>
        <strain evidence="3 4">cv. Jemalong A17</strain>
    </source>
</reference>
<sequence length="86" mass="9913">MASEQLHSSPREQSNSPWRVILSSWWWLKVVSRALIRGMGFIFIVIHARLVKYSDVYMLFNCFWVTGCYNLVSEQVGPSGQVVESC</sequence>
<dbReference type="Proteomes" id="UP000002051">
    <property type="component" value="Unassembled WGS sequence"/>
</dbReference>
<evidence type="ECO:0000256" key="1">
    <source>
        <dbReference type="SAM" id="Phobius"/>
    </source>
</evidence>